<feature type="region of interest" description="Disordered" evidence="1">
    <location>
        <begin position="101"/>
        <end position="207"/>
    </location>
</feature>
<keyword evidence="3" id="KW-1185">Reference proteome</keyword>
<evidence type="ECO:0000256" key="1">
    <source>
        <dbReference type="SAM" id="MobiDB-lite"/>
    </source>
</evidence>
<accession>A0AAN7BMC7</accession>
<gene>
    <name evidence="2" type="ORF">QBC38DRAFT_481571</name>
</gene>
<dbReference type="Proteomes" id="UP001301958">
    <property type="component" value="Unassembled WGS sequence"/>
</dbReference>
<organism evidence="2 3">
    <name type="scientific">Podospora fimiseda</name>
    <dbReference type="NCBI Taxonomy" id="252190"/>
    <lineage>
        <taxon>Eukaryota</taxon>
        <taxon>Fungi</taxon>
        <taxon>Dikarya</taxon>
        <taxon>Ascomycota</taxon>
        <taxon>Pezizomycotina</taxon>
        <taxon>Sordariomycetes</taxon>
        <taxon>Sordariomycetidae</taxon>
        <taxon>Sordariales</taxon>
        <taxon>Podosporaceae</taxon>
        <taxon>Podospora</taxon>
    </lineage>
</organism>
<feature type="region of interest" description="Disordered" evidence="1">
    <location>
        <begin position="373"/>
        <end position="492"/>
    </location>
</feature>
<reference evidence="2" key="2">
    <citation type="submission" date="2023-05" db="EMBL/GenBank/DDBJ databases">
        <authorList>
            <consortium name="Lawrence Berkeley National Laboratory"/>
            <person name="Steindorff A."/>
            <person name="Hensen N."/>
            <person name="Bonometti L."/>
            <person name="Westerberg I."/>
            <person name="Brannstrom I.O."/>
            <person name="Guillou S."/>
            <person name="Cros-Aarteil S."/>
            <person name="Calhoun S."/>
            <person name="Haridas S."/>
            <person name="Kuo A."/>
            <person name="Mondo S."/>
            <person name="Pangilinan J."/>
            <person name="Riley R."/>
            <person name="Labutti K."/>
            <person name="Andreopoulos B."/>
            <person name="Lipzen A."/>
            <person name="Chen C."/>
            <person name="Yanf M."/>
            <person name="Daum C."/>
            <person name="Ng V."/>
            <person name="Clum A."/>
            <person name="Ohm R."/>
            <person name="Martin F."/>
            <person name="Silar P."/>
            <person name="Natvig D."/>
            <person name="Lalanne C."/>
            <person name="Gautier V."/>
            <person name="Ament-Velasquez S.L."/>
            <person name="Kruys A."/>
            <person name="Hutchinson M.I."/>
            <person name="Powell A.J."/>
            <person name="Barry K."/>
            <person name="Miller A.N."/>
            <person name="Grigoriev I.V."/>
            <person name="Debuchy R."/>
            <person name="Gladieux P."/>
            <person name="Thoren M.H."/>
            <person name="Johannesson H."/>
        </authorList>
    </citation>
    <scope>NUCLEOTIDE SEQUENCE</scope>
    <source>
        <strain evidence="2">CBS 990.96</strain>
    </source>
</reference>
<feature type="compositionally biased region" description="Acidic residues" evidence="1">
    <location>
        <begin position="439"/>
        <end position="461"/>
    </location>
</feature>
<feature type="compositionally biased region" description="Polar residues" evidence="1">
    <location>
        <begin position="161"/>
        <end position="179"/>
    </location>
</feature>
<protein>
    <submittedName>
        <fullName evidence="2">Uncharacterized protein</fullName>
    </submittedName>
</protein>
<reference evidence="2" key="1">
    <citation type="journal article" date="2023" name="Mol. Phylogenet. Evol.">
        <title>Genome-scale phylogeny and comparative genomics of the fungal order Sordariales.</title>
        <authorList>
            <person name="Hensen N."/>
            <person name="Bonometti L."/>
            <person name="Westerberg I."/>
            <person name="Brannstrom I.O."/>
            <person name="Guillou S."/>
            <person name="Cros-Aarteil S."/>
            <person name="Calhoun S."/>
            <person name="Haridas S."/>
            <person name="Kuo A."/>
            <person name="Mondo S."/>
            <person name="Pangilinan J."/>
            <person name="Riley R."/>
            <person name="LaButti K."/>
            <person name="Andreopoulos B."/>
            <person name="Lipzen A."/>
            <person name="Chen C."/>
            <person name="Yan M."/>
            <person name="Daum C."/>
            <person name="Ng V."/>
            <person name="Clum A."/>
            <person name="Steindorff A."/>
            <person name="Ohm R.A."/>
            <person name="Martin F."/>
            <person name="Silar P."/>
            <person name="Natvig D.O."/>
            <person name="Lalanne C."/>
            <person name="Gautier V."/>
            <person name="Ament-Velasquez S.L."/>
            <person name="Kruys A."/>
            <person name="Hutchinson M.I."/>
            <person name="Powell A.J."/>
            <person name="Barry K."/>
            <person name="Miller A.N."/>
            <person name="Grigoriev I.V."/>
            <person name="Debuchy R."/>
            <person name="Gladieux P."/>
            <person name="Hiltunen Thoren M."/>
            <person name="Johannesson H."/>
        </authorList>
    </citation>
    <scope>NUCLEOTIDE SEQUENCE</scope>
    <source>
        <strain evidence="2">CBS 990.96</strain>
    </source>
</reference>
<feature type="compositionally biased region" description="Polar residues" evidence="1">
    <location>
        <begin position="325"/>
        <end position="336"/>
    </location>
</feature>
<name>A0AAN7BMC7_9PEZI</name>
<feature type="compositionally biased region" description="Acidic residues" evidence="1">
    <location>
        <begin position="378"/>
        <end position="394"/>
    </location>
</feature>
<evidence type="ECO:0000313" key="2">
    <source>
        <dbReference type="EMBL" id="KAK4226004.1"/>
    </source>
</evidence>
<feature type="region of interest" description="Disordered" evidence="1">
    <location>
        <begin position="281"/>
        <end position="361"/>
    </location>
</feature>
<dbReference type="AlphaFoldDB" id="A0AAN7BMC7"/>
<dbReference type="EMBL" id="MU865355">
    <property type="protein sequence ID" value="KAK4226004.1"/>
    <property type="molecule type" value="Genomic_DNA"/>
</dbReference>
<feature type="compositionally biased region" description="Low complexity" evidence="1">
    <location>
        <begin position="289"/>
        <end position="304"/>
    </location>
</feature>
<evidence type="ECO:0000313" key="3">
    <source>
        <dbReference type="Proteomes" id="UP001301958"/>
    </source>
</evidence>
<proteinExistence type="predicted"/>
<feature type="compositionally biased region" description="Basic and acidic residues" evidence="1">
    <location>
        <begin position="102"/>
        <end position="111"/>
    </location>
</feature>
<comment type="caution">
    <text evidence="2">The sequence shown here is derived from an EMBL/GenBank/DDBJ whole genome shotgun (WGS) entry which is preliminary data.</text>
</comment>
<sequence length="492" mass="54523">MALFPDLGSWLPVFRSVKRDNFVESPILAIERLTTQAQPIGDSDKDTLVGAMLTLSSSLNQALSLVVEILPEDKSGERLGEILCPTLGQLLLALQNTLSSFEPREEEDHPRRYPPQVRSLHRLKHSRSESALRSSARPLTPIPIKRKSPPQTPLAQPQTASRFSSSPVKHSPLDSTFNREQFPVFQSLPEEYTQPRRESIASTGTRSSVRELAVEIQSELRVQAAIQVAVESLEFAEGQLQMVKAINRLHGGNFEKLQRHFYNGYNALLIKALQLGQRELSMSDDSEAEQQQPQKALPAPQTQPRPVTGHRQQPSIHVSFPANMPTPSSSPRSQQVMPGPHQPLTRRNTIQGIQEDDAPRPALKRRMSLAEELAMAGDSDEEDYDEEYDDSGDDDDKRSEPESAKSSGVSDFDPPGPKVSTAARLLVDLLSEADSLGESQEEEDDSDDSQEDEDEFDEEEGGNLSSNSSTGVVMNGDNVKSMMMPRLQETLL</sequence>